<evidence type="ECO:0000313" key="3">
    <source>
        <dbReference type="EMBL" id="PIT90143.1"/>
    </source>
</evidence>
<keyword evidence="1" id="KW-0328">Glycosyltransferase</keyword>
<reference evidence="4" key="1">
    <citation type="submission" date="2017-09" db="EMBL/GenBank/DDBJ databases">
        <title>Depth-based differentiation of microbial function through sediment-hosted aquifers and enrichment of novel symbionts in the deep terrestrial subsurface.</title>
        <authorList>
            <person name="Probst A.J."/>
            <person name="Ladd B."/>
            <person name="Jarett J.K."/>
            <person name="Geller-Mcgrath D.E."/>
            <person name="Sieber C.M.K."/>
            <person name="Emerson J.B."/>
            <person name="Anantharaman K."/>
            <person name="Thomas B.C."/>
            <person name="Malmstrom R."/>
            <person name="Stieglmeier M."/>
            <person name="Klingl A."/>
            <person name="Woyke T."/>
            <person name="Ryan C.M."/>
            <person name="Banfield J.F."/>
        </authorList>
    </citation>
    <scope>NUCLEOTIDE SEQUENCE [LARGE SCALE GENOMIC DNA]</scope>
</reference>
<dbReference type="Gene3D" id="3.40.50.2000">
    <property type="entry name" value="Glycogen Phosphorylase B"/>
    <property type="match status" value="1"/>
</dbReference>
<dbReference type="InterPro" id="IPR029044">
    <property type="entry name" value="Nucleotide-diphossugar_trans"/>
</dbReference>
<dbReference type="GO" id="GO:0005829">
    <property type="term" value="C:cytosol"/>
    <property type="evidence" value="ECO:0007669"/>
    <property type="project" value="TreeGrafter"/>
</dbReference>
<name>A0A2M6WBG2_9BACT</name>
<dbReference type="CDD" id="cd00761">
    <property type="entry name" value="Glyco_tranf_GTA_type"/>
    <property type="match status" value="1"/>
</dbReference>
<dbReference type="GO" id="GO:0008713">
    <property type="term" value="F:ADP-heptose-lipopolysaccharide heptosyltransferase activity"/>
    <property type="evidence" value="ECO:0007669"/>
    <property type="project" value="TreeGrafter"/>
</dbReference>
<dbReference type="Pfam" id="PF01075">
    <property type="entry name" value="Glyco_transf_9"/>
    <property type="match status" value="1"/>
</dbReference>
<dbReference type="Proteomes" id="UP000231464">
    <property type="component" value="Unassembled WGS sequence"/>
</dbReference>
<comment type="caution">
    <text evidence="3">The sequence shown here is derived from an EMBL/GenBank/DDBJ whole genome shotgun (WGS) entry which is preliminary data.</text>
</comment>
<evidence type="ECO:0000256" key="2">
    <source>
        <dbReference type="ARBA" id="ARBA00022679"/>
    </source>
</evidence>
<accession>A0A2M6WBG2</accession>
<dbReference type="PANTHER" id="PTHR30160">
    <property type="entry name" value="TETRAACYLDISACCHARIDE 4'-KINASE-RELATED"/>
    <property type="match status" value="1"/>
</dbReference>
<dbReference type="InterPro" id="IPR002201">
    <property type="entry name" value="Glyco_trans_9"/>
</dbReference>
<dbReference type="AlphaFoldDB" id="A0A2M6WBG2"/>
<dbReference type="Pfam" id="PF13704">
    <property type="entry name" value="Glyco_tranf_2_4"/>
    <property type="match status" value="1"/>
</dbReference>
<dbReference type="Gene3D" id="3.90.550.10">
    <property type="entry name" value="Spore Coat Polysaccharide Biosynthesis Protein SpsA, Chain A"/>
    <property type="match status" value="1"/>
</dbReference>
<proteinExistence type="predicted"/>
<organism evidence="3 4">
    <name type="scientific">Candidatus Kuenenbacteria bacterium CG10_big_fil_rev_8_21_14_0_10_36_11</name>
    <dbReference type="NCBI Taxonomy" id="1974618"/>
    <lineage>
        <taxon>Bacteria</taxon>
        <taxon>Candidatus Kueneniibacteriota</taxon>
    </lineage>
</organism>
<dbReference type="SUPFAM" id="SSF53756">
    <property type="entry name" value="UDP-Glycosyltransferase/glycogen phosphorylase"/>
    <property type="match status" value="1"/>
</dbReference>
<dbReference type="EMBL" id="PFBP01000002">
    <property type="protein sequence ID" value="PIT90143.1"/>
    <property type="molecule type" value="Genomic_DNA"/>
</dbReference>
<protein>
    <submittedName>
        <fullName evidence="3">Uncharacterized protein</fullName>
    </submittedName>
</protein>
<keyword evidence="2" id="KW-0808">Transferase</keyword>
<sequence length="825" mass="96315">MIFRWSIWEEHISKNIELLRYSVLSFRKQFGSGHQYIIYTDNADFVSKQLGAGVDVKEFPTSNNSKFCIKSKATWQKWCPSSRLDVTQDEFYVDSDIFLLKYPEEIDLILSDQKIKFAIMDEFLGKPYQHGAMHKKATSDMPFVNAGLFLQKAGYDISKDLTEEFEWWQKNIKMSEQTHHDEQGALAVALTKYAVNGELFILPKAKYMLISETSNIGIESLDGVTVFHATYPTHPAFYKFKHTLDEILGDKSKANLENINETNNIIAILMSVRDEESYIDFNISYHLDLGFDYIFIANHCSTDGTNKILDSYKDDPRVVVIEEKDPVFDHVKIANKLLGYANANYKIDWFIFLDADEFLSVKDGSIHDFVAHIENNGIPYATIGWANALFDYTLTDYTCAPVNPIDTTKYYYPWPEKEWQEYGHFRKAIVKNHKNMEIVVGGHYVETGKNPEFFGEYHWNPFIVPKNEARLLHFEFRGKAEDIYKKWEKLASFEHDSTSDASAPWLERIRTIRQYIKDFKDNVDEINKRWFSEHRTFWGTIVPEDRIIYDATLSVWYRKYFRRKIESGKIKSVCLVRSGYLGDVIMAEPIARFLLKYVDQVCLATEVGNMASLFSIYDKVYKYSQINSGEIDCDITIRLIYELSNNQKTYIQGYMESIGFGDVTIKDIPMLNSDWDNIVDGEYILIAPFTSSWEEKKRNWGYKKFIALSKLLEAEYHIKCVVLEKHYSFGEMMSLIKHCKLFIGNDSGPAIIAQSFNKRAFIIFGATRPDYIHISEHAVPIYDRTRHKLCKHNYRQEEVDCCEEFCMDRIRVNDVFNQISILWQK</sequence>
<evidence type="ECO:0000313" key="4">
    <source>
        <dbReference type="Proteomes" id="UP000231464"/>
    </source>
</evidence>
<dbReference type="GO" id="GO:0009244">
    <property type="term" value="P:lipopolysaccharide core region biosynthetic process"/>
    <property type="evidence" value="ECO:0007669"/>
    <property type="project" value="TreeGrafter"/>
</dbReference>
<evidence type="ECO:0000256" key="1">
    <source>
        <dbReference type="ARBA" id="ARBA00022676"/>
    </source>
</evidence>
<gene>
    <name evidence="3" type="ORF">COU23_00080</name>
</gene>
<dbReference type="InterPro" id="IPR051199">
    <property type="entry name" value="LPS_LOS_Heptosyltrfase"/>
</dbReference>
<dbReference type="SUPFAM" id="SSF53448">
    <property type="entry name" value="Nucleotide-diphospho-sugar transferases"/>
    <property type="match status" value="1"/>
</dbReference>